<keyword evidence="1" id="KW-0238">DNA-binding</keyword>
<evidence type="ECO:0000313" key="3">
    <source>
        <dbReference type="EMBL" id="PSF38638.1"/>
    </source>
</evidence>
<evidence type="ECO:0000259" key="2">
    <source>
        <dbReference type="PROSITE" id="PS50943"/>
    </source>
</evidence>
<sequence>MKEINKVIGRVLLQSRTKAKLSQEELAYRAGIHRTYVSQIERGLKSPTLSVLFKISKALNTTASNLITEVEYEINDLYDESAI</sequence>
<reference evidence="3 4" key="2">
    <citation type="submission" date="2018-03" db="EMBL/GenBank/DDBJ databases">
        <authorList>
            <person name="Keele B.F."/>
        </authorList>
    </citation>
    <scope>NUCLEOTIDE SEQUENCE [LARGE SCALE GENOMIC DNA]</scope>
    <source>
        <strain evidence="3 4">CCALA 016</strain>
    </source>
</reference>
<dbReference type="EMBL" id="PXOH01000003">
    <property type="protein sequence ID" value="PSF38638.1"/>
    <property type="molecule type" value="Genomic_DNA"/>
</dbReference>
<evidence type="ECO:0000256" key="1">
    <source>
        <dbReference type="ARBA" id="ARBA00023125"/>
    </source>
</evidence>
<name>A0A2T1M1R1_9CHRO</name>
<dbReference type="Gene3D" id="1.10.260.40">
    <property type="entry name" value="lambda repressor-like DNA-binding domains"/>
    <property type="match status" value="1"/>
</dbReference>
<organism evidence="3 4">
    <name type="scientific">Aphanothece hegewaldii CCALA 016</name>
    <dbReference type="NCBI Taxonomy" id="2107694"/>
    <lineage>
        <taxon>Bacteria</taxon>
        <taxon>Bacillati</taxon>
        <taxon>Cyanobacteriota</taxon>
        <taxon>Cyanophyceae</taxon>
        <taxon>Oscillatoriophycideae</taxon>
        <taxon>Chroococcales</taxon>
        <taxon>Aphanothecaceae</taxon>
        <taxon>Aphanothece</taxon>
    </lineage>
</organism>
<evidence type="ECO:0000313" key="4">
    <source>
        <dbReference type="Proteomes" id="UP000239001"/>
    </source>
</evidence>
<dbReference type="GO" id="GO:0003677">
    <property type="term" value="F:DNA binding"/>
    <property type="evidence" value="ECO:0007669"/>
    <property type="project" value="UniProtKB-KW"/>
</dbReference>
<dbReference type="SUPFAM" id="SSF47413">
    <property type="entry name" value="lambda repressor-like DNA-binding domains"/>
    <property type="match status" value="1"/>
</dbReference>
<dbReference type="OrthoDB" id="9814553at2"/>
<dbReference type="SMART" id="SM00530">
    <property type="entry name" value="HTH_XRE"/>
    <property type="match status" value="1"/>
</dbReference>
<dbReference type="PANTHER" id="PTHR46797">
    <property type="entry name" value="HTH-TYPE TRANSCRIPTIONAL REGULATOR"/>
    <property type="match status" value="1"/>
</dbReference>
<proteinExistence type="predicted"/>
<dbReference type="InterPro" id="IPR050807">
    <property type="entry name" value="TransReg_Diox_bact_type"/>
</dbReference>
<dbReference type="GO" id="GO:0003700">
    <property type="term" value="F:DNA-binding transcription factor activity"/>
    <property type="evidence" value="ECO:0007669"/>
    <property type="project" value="TreeGrafter"/>
</dbReference>
<dbReference type="CDD" id="cd00093">
    <property type="entry name" value="HTH_XRE"/>
    <property type="match status" value="1"/>
</dbReference>
<dbReference type="Proteomes" id="UP000239001">
    <property type="component" value="Unassembled WGS sequence"/>
</dbReference>
<dbReference type="InterPro" id="IPR010982">
    <property type="entry name" value="Lambda_DNA-bd_dom_sf"/>
</dbReference>
<keyword evidence="4" id="KW-1185">Reference proteome</keyword>
<accession>A0A2T1M1R1</accession>
<reference evidence="3 4" key="1">
    <citation type="submission" date="2018-03" db="EMBL/GenBank/DDBJ databases">
        <title>The ancient ancestry and fast evolution of plastids.</title>
        <authorList>
            <person name="Moore K.R."/>
            <person name="Magnabosco C."/>
            <person name="Momper L."/>
            <person name="Gold D.A."/>
            <person name="Bosak T."/>
            <person name="Fournier G.P."/>
        </authorList>
    </citation>
    <scope>NUCLEOTIDE SEQUENCE [LARGE SCALE GENOMIC DNA]</scope>
    <source>
        <strain evidence="3 4">CCALA 016</strain>
    </source>
</reference>
<dbReference type="RefSeq" id="WP_106455560.1">
    <property type="nucleotide sequence ID" value="NZ_PXOH01000003.1"/>
</dbReference>
<dbReference type="InterPro" id="IPR001387">
    <property type="entry name" value="Cro/C1-type_HTH"/>
</dbReference>
<dbReference type="Pfam" id="PF01381">
    <property type="entry name" value="HTH_3"/>
    <property type="match status" value="1"/>
</dbReference>
<dbReference type="PANTHER" id="PTHR46797:SF1">
    <property type="entry name" value="METHYLPHOSPHONATE SYNTHASE"/>
    <property type="match status" value="1"/>
</dbReference>
<dbReference type="GO" id="GO:0005829">
    <property type="term" value="C:cytosol"/>
    <property type="evidence" value="ECO:0007669"/>
    <property type="project" value="TreeGrafter"/>
</dbReference>
<protein>
    <submittedName>
        <fullName evidence="3">XRE family transcriptional regulator</fullName>
    </submittedName>
</protein>
<comment type="caution">
    <text evidence="3">The sequence shown here is derived from an EMBL/GenBank/DDBJ whole genome shotgun (WGS) entry which is preliminary data.</text>
</comment>
<dbReference type="AlphaFoldDB" id="A0A2T1M1R1"/>
<feature type="domain" description="HTH cro/C1-type" evidence="2">
    <location>
        <begin position="12"/>
        <end position="66"/>
    </location>
</feature>
<dbReference type="PROSITE" id="PS50943">
    <property type="entry name" value="HTH_CROC1"/>
    <property type="match status" value="1"/>
</dbReference>
<gene>
    <name evidence="3" type="ORF">C7H19_03785</name>
</gene>